<reference evidence="2 3" key="1">
    <citation type="submission" date="2019-02" db="EMBL/GenBank/DDBJ databases">
        <title>Deep-cultivation of Planctomycetes and their phenomic and genomic characterization uncovers novel biology.</title>
        <authorList>
            <person name="Wiegand S."/>
            <person name="Jogler M."/>
            <person name="Boedeker C."/>
            <person name="Pinto D."/>
            <person name="Vollmers J."/>
            <person name="Rivas-Marin E."/>
            <person name="Kohn T."/>
            <person name="Peeters S.H."/>
            <person name="Heuer A."/>
            <person name="Rast P."/>
            <person name="Oberbeckmann S."/>
            <person name="Bunk B."/>
            <person name="Jeske O."/>
            <person name="Meyerdierks A."/>
            <person name="Storesund J.E."/>
            <person name="Kallscheuer N."/>
            <person name="Luecker S."/>
            <person name="Lage O.M."/>
            <person name="Pohl T."/>
            <person name="Merkel B.J."/>
            <person name="Hornburger P."/>
            <person name="Mueller R.-W."/>
            <person name="Bruemmer F."/>
            <person name="Labrenz M."/>
            <person name="Spormann A.M."/>
            <person name="Op den Camp H."/>
            <person name="Overmann J."/>
            <person name="Amann R."/>
            <person name="Jetten M.S.M."/>
            <person name="Mascher T."/>
            <person name="Medema M.H."/>
            <person name="Devos D.P."/>
            <person name="Kaster A.-K."/>
            <person name="Ovreas L."/>
            <person name="Rohde M."/>
            <person name="Galperin M.Y."/>
            <person name="Jogler C."/>
        </authorList>
    </citation>
    <scope>NUCLEOTIDE SEQUENCE [LARGE SCALE GENOMIC DNA]</scope>
    <source>
        <strain evidence="2 3">I41</strain>
    </source>
</reference>
<evidence type="ECO:0000259" key="1">
    <source>
        <dbReference type="Pfam" id="PF06983"/>
    </source>
</evidence>
<evidence type="ECO:0000313" key="3">
    <source>
        <dbReference type="Proteomes" id="UP000317909"/>
    </source>
</evidence>
<dbReference type="EMBL" id="CP036339">
    <property type="protein sequence ID" value="QDT75127.1"/>
    <property type="molecule type" value="Genomic_DNA"/>
</dbReference>
<dbReference type="RefSeq" id="WP_145434820.1">
    <property type="nucleotide sequence ID" value="NZ_CP036339.1"/>
</dbReference>
<dbReference type="Proteomes" id="UP000317909">
    <property type="component" value="Chromosome"/>
</dbReference>
<dbReference type="PIRSF" id="PIRSF021700">
    <property type="entry name" value="3_dmu_93_MTrfase"/>
    <property type="match status" value="1"/>
</dbReference>
<dbReference type="Pfam" id="PF06983">
    <property type="entry name" value="3-dmu-9_3-mt"/>
    <property type="match status" value="1"/>
</dbReference>
<dbReference type="AlphaFoldDB" id="A0A517U3D1"/>
<protein>
    <recommendedName>
        <fullName evidence="1">PhnB-like domain-containing protein</fullName>
    </recommendedName>
</protein>
<dbReference type="CDD" id="cd06588">
    <property type="entry name" value="PhnB_like"/>
    <property type="match status" value="1"/>
</dbReference>
<name>A0A517U3D1_9BACT</name>
<evidence type="ECO:0000313" key="2">
    <source>
        <dbReference type="EMBL" id="QDT75127.1"/>
    </source>
</evidence>
<dbReference type="OrthoDB" id="9806473at2"/>
<dbReference type="Gene3D" id="3.10.180.10">
    <property type="entry name" value="2,3-Dihydroxybiphenyl 1,2-Dioxygenase, domain 1"/>
    <property type="match status" value="1"/>
</dbReference>
<dbReference type="SUPFAM" id="SSF54593">
    <property type="entry name" value="Glyoxalase/Bleomycin resistance protein/Dihydroxybiphenyl dioxygenase"/>
    <property type="match status" value="1"/>
</dbReference>
<keyword evidence="3" id="KW-1185">Reference proteome</keyword>
<dbReference type="KEGG" id="llh:I41_43360"/>
<dbReference type="PANTHER" id="PTHR33990">
    <property type="entry name" value="PROTEIN YJDN-RELATED"/>
    <property type="match status" value="1"/>
</dbReference>
<proteinExistence type="predicted"/>
<feature type="domain" description="PhnB-like" evidence="1">
    <location>
        <begin position="5"/>
        <end position="135"/>
    </location>
</feature>
<gene>
    <name evidence="2" type="ORF">I41_43360</name>
</gene>
<organism evidence="2 3">
    <name type="scientific">Lacipirellula limnantheis</name>
    <dbReference type="NCBI Taxonomy" id="2528024"/>
    <lineage>
        <taxon>Bacteria</taxon>
        <taxon>Pseudomonadati</taxon>
        <taxon>Planctomycetota</taxon>
        <taxon>Planctomycetia</taxon>
        <taxon>Pirellulales</taxon>
        <taxon>Lacipirellulaceae</taxon>
        <taxon>Lacipirellula</taxon>
    </lineage>
</organism>
<accession>A0A517U3D1</accession>
<dbReference type="PANTHER" id="PTHR33990:SF1">
    <property type="entry name" value="PROTEIN YJDN"/>
    <property type="match status" value="1"/>
</dbReference>
<dbReference type="InterPro" id="IPR029068">
    <property type="entry name" value="Glyas_Bleomycin-R_OHBP_Dase"/>
</dbReference>
<dbReference type="InterPro" id="IPR028973">
    <property type="entry name" value="PhnB-like"/>
</dbReference>
<dbReference type="InterPro" id="IPR009725">
    <property type="entry name" value="3_dmu_93_MTrfase"/>
</dbReference>
<sequence length="142" mass="15705">MPQMNVTPYLFFSGRCEEAIEFYRTAIGAEVEMVMRFNESPEPMPPGVLQEGFEAKVMHSSFRVGDAMIMASDGCDDKTVFSGFSLALQVPTIADADRVFAALAEGGQVQMPLAKTFWSPRYGMVQDKFGVSWMVMAPGEVR</sequence>